<evidence type="ECO:0000256" key="1">
    <source>
        <dbReference type="ARBA" id="ARBA00001946"/>
    </source>
</evidence>
<dbReference type="Gene3D" id="3.90.79.10">
    <property type="entry name" value="Nucleoside Triphosphate Pyrophosphohydrolase"/>
    <property type="match status" value="1"/>
</dbReference>
<accession>A0AAD0NRT6</accession>
<dbReference type="Pfam" id="PF00293">
    <property type="entry name" value="NUDIX"/>
    <property type="match status" value="1"/>
</dbReference>
<dbReference type="KEGG" id="dpc:A6048_15310"/>
<evidence type="ECO:0000313" key="5">
    <source>
        <dbReference type="EMBL" id="AWH96628.1"/>
    </source>
</evidence>
<sequence>MSVPDFVLELRRHLGTAPLWLAGATAVIRDPHGERVLLVRRADNGWWTPVTGIVDPGEHPAEAAVREALEEAAVSIRVDRVASIGVSRMVTYANGDRAQYLDHTFACTYLGGDPHPADGENTDVRWFAVDDLPEMRPHMLARLEAGLADEERTRIEPATESADTESADTESADTEYPEAGPADAG</sequence>
<feature type="domain" description="Nudix hydrolase" evidence="4">
    <location>
        <begin position="19"/>
        <end position="153"/>
    </location>
</feature>
<dbReference type="PROSITE" id="PS51462">
    <property type="entry name" value="NUDIX"/>
    <property type="match status" value="1"/>
</dbReference>
<evidence type="ECO:0000256" key="2">
    <source>
        <dbReference type="ARBA" id="ARBA00022801"/>
    </source>
</evidence>
<feature type="region of interest" description="Disordered" evidence="3">
    <location>
        <begin position="145"/>
        <end position="185"/>
    </location>
</feature>
<reference evidence="5 6" key="1">
    <citation type="submission" date="2016-04" db="EMBL/GenBank/DDBJ databases">
        <title>Complete genome sequence of the haloalkaliphilic hydrocarbon-degrading bacterium Dietzia psychralcaliphila ILA-1T, isolated from a drain of a fish product-processing plant.</title>
        <authorList>
            <person name="Zhao J."/>
            <person name="Hu B."/>
            <person name="Geng S."/>
            <person name="Nie Y."/>
            <person name="Tang Y."/>
        </authorList>
    </citation>
    <scope>NUCLEOTIDE SEQUENCE [LARGE SCALE GENOMIC DNA]</scope>
    <source>
        <strain evidence="5 6">ILA-1</strain>
    </source>
</reference>
<protein>
    <submittedName>
        <fullName evidence="5">ADP-ribose pyrophosphatase</fullName>
    </submittedName>
</protein>
<proteinExistence type="predicted"/>
<dbReference type="AlphaFoldDB" id="A0AAD0NRT6"/>
<evidence type="ECO:0000313" key="6">
    <source>
        <dbReference type="Proteomes" id="UP000244903"/>
    </source>
</evidence>
<keyword evidence="6" id="KW-1185">Reference proteome</keyword>
<dbReference type="PANTHER" id="PTHR43046">
    <property type="entry name" value="GDP-MANNOSE MANNOSYL HYDROLASE"/>
    <property type="match status" value="1"/>
</dbReference>
<dbReference type="InterPro" id="IPR015797">
    <property type="entry name" value="NUDIX_hydrolase-like_dom_sf"/>
</dbReference>
<dbReference type="CDD" id="cd18879">
    <property type="entry name" value="NUDIX_Hydrolase"/>
    <property type="match status" value="1"/>
</dbReference>
<gene>
    <name evidence="5" type="ORF">A6048_15310</name>
</gene>
<dbReference type="SUPFAM" id="SSF55811">
    <property type="entry name" value="Nudix"/>
    <property type="match status" value="1"/>
</dbReference>
<dbReference type="Proteomes" id="UP000244903">
    <property type="component" value="Chromosome"/>
</dbReference>
<dbReference type="RefSeq" id="WP_107746739.1">
    <property type="nucleotide sequence ID" value="NZ_CP015453.1"/>
</dbReference>
<name>A0AAD0NRT6_9ACTN</name>
<feature type="compositionally biased region" description="Acidic residues" evidence="3">
    <location>
        <begin position="162"/>
        <end position="176"/>
    </location>
</feature>
<dbReference type="PANTHER" id="PTHR43046:SF16">
    <property type="entry name" value="ADP-RIBOSE PYROPHOSPHATASE YJHB-RELATED"/>
    <property type="match status" value="1"/>
</dbReference>
<evidence type="ECO:0000256" key="3">
    <source>
        <dbReference type="SAM" id="MobiDB-lite"/>
    </source>
</evidence>
<organism evidence="5 6">
    <name type="scientific">Dietzia psychralcaliphila</name>
    <dbReference type="NCBI Taxonomy" id="139021"/>
    <lineage>
        <taxon>Bacteria</taxon>
        <taxon>Bacillati</taxon>
        <taxon>Actinomycetota</taxon>
        <taxon>Actinomycetes</taxon>
        <taxon>Mycobacteriales</taxon>
        <taxon>Dietziaceae</taxon>
        <taxon>Dietzia</taxon>
    </lineage>
</organism>
<dbReference type="EMBL" id="CP015453">
    <property type="protein sequence ID" value="AWH96628.1"/>
    <property type="molecule type" value="Genomic_DNA"/>
</dbReference>
<keyword evidence="2" id="KW-0378">Hydrolase</keyword>
<comment type="cofactor">
    <cofactor evidence="1">
        <name>Mg(2+)</name>
        <dbReference type="ChEBI" id="CHEBI:18420"/>
    </cofactor>
</comment>
<evidence type="ECO:0000259" key="4">
    <source>
        <dbReference type="PROSITE" id="PS51462"/>
    </source>
</evidence>
<dbReference type="GO" id="GO:0016787">
    <property type="term" value="F:hydrolase activity"/>
    <property type="evidence" value="ECO:0007669"/>
    <property type="project" value="UniProtKB-KW"/>
</dbReference>
<dbReference type="InterPro" id="IPR000086">
    <property type="entry name" value="NUDIX_hydrolase_dom"/>
</dbReference>